<comment type="caution">
    <text evidence="2">The sequence shown here is derived from an EMBL/GenBank/DDBJ whole genome shotgun (WGS) entry which is preliminary data.</text>
</comment>
<dbReference type="Proteomes" id="UP000051449">
    <property type="component" value="Unassembled WGS sequence"/>
</dbReference>
<dbReference type="RefSeq" id="WP_001009895.1">
    <property type="nucleotide sequence ID" value="NZ_BBNH01000001.1"/>
</dbReference>
<evidence type="ECO:0000313" key="1">
    <source>
        <dbReference type="EMBL" id="KQE03539.1"/>
    </source>
</evidence>
<reference evidence="2 3" key="1">
    <citation type="submission" date="2015-10" db="EMBL/GenBank/DDBJ databases">
        <title>The utility of whole genome sequencing in characterizing Acinetobacter epidemiology and analyzing hospital outbreaks.</title>
        <authorList>
            <person name="Ozer E.A."/>
            <person name="Fitzpatrick M.A."/>
            <person name="Hauser A.R."/>
        </authorList>
    </citation>
    <scope>NUCLEOTIDE SEQUENCE [LARGE SCALE GENOMIC DNA]</scope>
    <source>
        <strain evidence="2 3">ABBL072</strain>
    </source>
</reference>
<organism evidence="2 3">
    <name type="scientific">Acinetobacter baumannii</name>
    <dbReference type="NCBI Taxonomy" id="470"/>
    <lineage>
        <taxon>Bacteria</taxon>
        <taxon>Pseudomonadati</taxon>
        <taxon>Pseudomonadota</taxon>
        <taxon>Gammaproteobacteria</taxon>
        <taxon>Moraxellales</taxon>
        <taxon>Moraxellaceae</taxon>
        <taxon>Acinetobacter</taxon>
        <taxon>Acinetobacter calcoaceticus/baumannii complex</taxon>
    </lineage>
</organism>
<protein>
    <submittedName>
        <fullName evidence="2">Uncharacterized protein</fullName>
    </submittedName>
</protein>
<evidence type="ECO:0000313" key="3">
    <source>
        <dbReference type="Proteomes" id="UP000051449"/>
    </source>
</evidence>
<dbReference type="EMBL" id="LLGC01000179">
    <property type="protein sequence ID" value="KQE03539.1"/>
    <property type="molecule type" value="Genomic_DNA"/>
</dbReference>
<sequence>MNFLEAIEQGLQKANDVERIRSEITEVLMKLNSSLAKFTNSDAAAFDFTKDSIRQLSPIKIDFNNFSYPMRLECGNRILQAESFRLFVESLYICIQTATFGDYVREQMIITKL</sequence>
<proteinExistence type="predicted"/>
<name>A0AAP1ABT5_ACIBA</name>
<dbReference type="AlphaFoldDB" id="A0AAP1ABT5"/>
<gene>
    <name evidence="2" type="ORF">APD33_02385</name>
    <name evidence="1" type="ORF">APD33_13065</name>
</gene>
<accession>A0AAP1ABT5</accession>
<evidence type="ECO:0000313" key="2">
    <source>
        <dbReference type="EMBL" id="KQE07305.1"/>
    </source>
</evidence>
<dbReference type="EMBL" id="LLGC01000126">
    <property type="protein sequence ID" value="KQE07305.1"/>
    <property type="molecule type" value="Genomic_DNA"/>
</dbReference>